<dbReference type="Pfam" id="PF06985">
    <property type="entry name" value="HET"/>
    <property type="match status" value="1"/>
</dbReference>
<keyword evidence="1" id="KW-0677">Repeat</keyword>
<dbReference type="InterPro" id="IPR002110">
    <property type="entry name" value="Ankyrin_rpt"/>
</dbReference>
<dbReference type="PROSITE" id="PS50088">
    <property type="entry name" value="ANK_REPEAT"/>
    <property type="match status" value="8"/>
</dbReference>
<evidence type="ECO:0000256" key="3">
    <source>
        <dbReference type="PROSITE-ProRule" id="PRU00023"/>
    </source>
</evidence>
<protein>
    <recommendedName>
        <fullName evidence="4">Heterokaryon incompatibility domain-containing protein</fullName>
    </recommendedName>
</protein>
<name>A0A8H5YS45_9HYPO</name>
<feature type="repeat" description="ANK" evidence="3">
    <location>
        <begin position="637"/>
        <end position="670"/>
    </location>
</feature>
<dbReference type="PANTHER" id="PTHR24141">
    <property type="entry name" value="2-5A-DEPENDENT RIBONUCLEASE"/>
    <property type="match status" value="1"/>
</dbReference>
<evidence type="ECO:0000259" key="4">
    <source>
        <dbReference type="Pfam" id="PF06985"/>
    </source>
</evidence>
<feature type="repeat" description="ANK" evidence="3">
    <location>
        <begin position="487"/>
        <end position="519"/>
    </location>
</feature>
<evidence type="ECO:0000256" key="1">
    <source>
        <dbReference type="ARBA" id="ARBA00022737"/>
    </source>
</evidence>
<comment type="caution">
    <text evidence="5">The sequence shown here is derived from an EMBL/GenBank/DDBJ whole genome shotgun (WGS) entry which is preliminary data.</text>
</comment>
<accession>A0A8H5YS45</accession>
<feature type="repeat" description="ANK" evidence="3">
    <location>
        <begin position="586"/>
        <end position="618"/>
    </location>
</feature>
<dbReference type="PANTHER" id="PTHR24141:SF1">
    <property type="entry name" value="2-5A-DEPENDENT RIBONUCLEASE"/>
    <property type="match status" value="1"/>
</dbReference>
<feature type="repeat" description="ANK" evidence="3">
    <location>
        <begin position="553"/>
        <end position="585"/>
    </location>
</feature>
<sequence>MSVRANLHAALLHLRDGFIERIIWIDAICINQEDNDEKGRQVQSMAEIYAKATRVIVWLGEVADKSDYALEAIRAAAEEEYAVEQQYTSTAADRTSLEAIVTLLERPWFQRIWVLQEAAAARHILVKCGHTEIDGYAFCSGLRAQSQSDPYTVFRSPSIAYLMRGAIFRPRYRGSREDWPDRFSLNIRPLGELVDIYHSRKATDRRDKVYALIGMSSDDPGAAGLSADYNTSWKELFQKLINYCLSPQLSVSTWDDMEVAVIGGKGCILGQVSANRTQHDEQHVGIAWKNPPEYVGIDWKEGQSSQFIFQASAKPDEVGDVVCLLQGATNATIIRSCNDMWTIIAITVPLTISLRKWLASITAFPYDLLLIWDWDVSQGKEDYECFMSSRMPGYVGTDCQGQESMDGATRLWNHGLLLDTLGRYEDARRSLGKAVRIYGTGTALGSESKPDLSHSPYTEEDERTIRMMDHLYIDDKADSIESEYGQDSLTPLAWAVVEGDEALVSYLLDMDADVESKGDSNNPPLLWAATTGHQAIVKLLLDKGADIDSKGYRDRGALAEAASEGHKAVVKFLLDKGAYIESRDQDDHVPLTLAAKNGQKAVVRYLLDKGANIESMRADMETPLMWAVKESCNIESSGAAKTLWSASANRVKATIELLLDRGANIETKDRRGWGPLWVAAVKGNEAVVKLLLDRGANIETKDRRGWGPLWAAAVKGNEAIVKLLLDRGANIELKDKDGRALLWGASESGHEATVKLLLDRGAVYRLKDRPLFGFGYR</sequence>
<gene>
    <name evidence="5" type="ORF">FGLOB1_2462</name>
</gene>
<evidence type="ECO:0000313" key="5">
    <source>
        <dbReference type="EMBL" id="KAF5716656.1"/>
    </source>
</evidence>
<feature type="repeat" description="ANK" evidence="3">
    <location>
        <begin position="704"/>
        <end position="736"/>
    </location>
</feature>
<organism evidence="5 6">
    <name type="scientific">Fusarium globosum</name>
    <dbReference type="NCBI Taxonomy" id="78864"/>
    <lineage>
        <taxon>Eukaryota</taxon>
        <taxon>Fungi</taxon>
        <taxon>Dikarya</taxon>
        <taxon>Ascomycota</taxon>
        <taxon>Pezizomycotina</taxon>
        <taxon>Sordariomycetes</taxon>
        <taxon>Hypocreomycetidae</taxon>
        <taxon>Hypocreales</taxon>
        <taxon>Nectriaceae</taxon>
        <taxon>Fusarium</taxon>
        <taxon>Fusarium fujikuroi species complex</taxon>
    </lineage>
</organism>
<dbReference type="GO" id="GO:0004540">
    <property type="term" value="F:RNA nuclease activity"/>
    <property type="evidence" value="ECO:0007669"/>
    <property type="project" value="TreeGrafter"/>
</dbReference>
<feature type="repeat" description="ANK" evidence="3">
    <location>
        <begin position="737"/>
        <end position="769"/>
    </location>
</feature>
<dbReference type="AlphaFoldDB" id="A0A8H5YS45"/>
<keyword evidence="6" id="KW-1185">Reference proteome</keyword>
<dbReference type="Pfam" id="PF12796">
    <property type="entry name" value="Ank_2"/>
    <property type="match status" value="3"/>
</dbReference>
<feature type="domain" description="Heterokaryon incompatibility" evidence="4">
    <location>
        <begin position="2"/>
        <end position="117"/>
    </location>
</feature>
<dbReference type="GO" id="GO:0006396">
    <property type="term" value="P:RNA processing"/>
    <property type="evidence" value="ECO:0007669"/>
    <property type="project" value="TreeGrafter"/>
</dbReference>
<evidence type="ECO:0000256" key="2">
    <source>
        <dbReference type="ARBA" id="ARBA00023043"/>
    </source>
</evidence>
<feature type="repeat" description="ANK" evidence="3">
    <location>
        <begin position="520"/>
        <end position="552"/>
    </location>
</feature>
<dbReference type="Proteomes" id="UP000532311">
    <property type="component" value="Unassembled WGS sequence"/>
</dbReference>
<dbReference type="GO" id="GO:0003723">
    <property type="term" value="F:RNA binding"/>
    <property type="evidence" value="ECO:0007669"/>
    <property type="project" value="TreeGrafter"/>
</dbReference>
<dbReference type="SUPFAM" id="SSF48403">
    <property type="entry name" value="Ankyrin repeat"/>
    <property type="match status" value="1"/>
</dbReference>
<dbReference type="Gene3D" id="1.25.40.20">
    <property type="entry name" value="Ankyrin repeat-containing domain"/>
    <property type="match status" value="3"/>
</dbReference>
<proteinExistence type="predicted"/>
<dbReference type="InterPro" id="IPR036770">
    <property type="entry name" value="Ankyrin_rpt-contain_sf"/>
</dbReference>
<dbReference type="PROSITE" id="PS50297">
    <property type="entry name" value="ANK_REP_REGION"/>
    <property type="match status" value="6"/>
</dbReference>
<dbReference type="InterPro" id="IPR010730">
    <property type="entry name" value="HET"/>
</dbReference>
<dbReference type="SMART" id="SM00248">
    <property type="entry name" value="ANK"/>
    <property type="match status" value="8"/>
</dbReference>
<evidence type="ECO:0000313" key="6">
    <source>
        <dbReference type="Proteomes" id="UP000532311"/>
    </source>
</evidence>
<reference evidence="5 6" key="1">
    <citation type="submission" date="2020-05" db="EMBL/GenBank/DDBJ databases">
        <title>Identification and distribution of gene clusters putatively required for synthesis of sphingolipid metabolism inhibitors in phylogenetically diverse species of the filamentous fungus Fusarium.</title>
        <authorList>
            <person name="Kim H.-S."/>
            <person name="Busman M."/>
            <person name="Brown D.W."/>
            <person name="Divon H."/>
            <person name="Uhlig S."/>
            <person name="Proctor R.H."/>
        </authorList>
    </citation>
    <scope>NUCLEOTIDE SEQUENCE [LARGE SCALE GENOMIC DNA]</scope>
    <source>
        <strain evidence="5 6">NRRL 26131</strain>
    </source>
</reference>
<keyword evidence="2 3" id="KW-0040">ANK repeat</keyword>
<feature type="repeat" description="ANK" evidence="3">
    <location>
        <begin position="671"/>
        <end position="703"/>
    </location>
</feature>
<dbReference type="EMBL" id="JAAQPF010000088">
    <property type="protein sequence ID" value="KAF5716656.1"/>
    <property type="molecule type" value="Genomic_DNA"/>
</dbReference>